<proteinExistence type="predicted"/>
<dbReference type="InterPro" id="IPR025067">
    <property type="entry name" value="DUF4079"/>
</dbReference>
<evidence type="ECO:0000256" key="1">
    <source>
        <dbReference type="SAM" id="Phobius"/>
    </source>
</evidence>
<dbReference type="AlphaFoldDB" id="A0A0H3A7B8"/>
<organism evidence="2 3">
    <name type="scientific">Nitratidesulfovibrio vulgaris (strain DP4)</name>
    <name type="common">Desulfovibrio vulgaris</name>
    <dbReference type="NCBI Taxonomy" id="391774"/>
    <lineage>
        <taxon>Bacteria</taxon>
        <taxon>Pseudomonadati</taxon>
        <taxon>Thermodesulfobacteriota</taxon>
        <taxon>Desulfovibrionia</taxon>
        <taxon>Desulfovibrionales</taxon>
        <taxon>Desulfovibrionaceae</taxon>
        <taxon>Nitratidesulfovibrio</taxon>
    </lineage>
</organism>
<dbReference type="HOGENOM" id="CLU_149891_0_0_7"/>
<dbReference type="Pfam" id="PF13301">
    <property type="entry name" value="DUF4079"/>
    <property type="match status" value="1"/>
</dbReference>
<keyword evidence="1" id="KW-0812">Transmembrane</keyword>
<accession>A0A0H3A7B8</accession>
<dbReference type="EMBL" id="CP000527">
    <property type="protein sequence ID" value="ABM28368.1"/>
    <property type="molecule type" value="Genomic_DNA"/>
</dbReference>
<dbReference type="Proteomes" id="UP000009173">
    <property type="component" value="Chromosome"/>
</dbReference>
<protein>
    <recommendedName>
        <fullName evidence="4">DUF4079 domain-containing protein</fullName>
    </recommendedName>
</protein>
<evidence type="ECO:0008006" key="4">
    <source>
        <dbReference type="Google" id="ProtNLM"/>
    </source>
</evidence>
<keyword evidence="1" id="KW-1133">Transmembrane helix</keyword>
<feature type="transmembrane region" description="Helical" evidence="1">
    <location>
        <begin position="108"/>
        <end position="129"/>
    </location>
</feature>
<evidence type="ECO:0000313" key="3">
    <source>
        <dbReference type="Proteomes" id="UP000009173"/>
    </source>
</evidence>
<evidence type="ECO:0000313" key="2">
    <source>
        <dbReference type="EMBL" id="ABM28368.1"/>
    </source>
</evidence>
<dbReference type="RefSeq" id="WP_010939097.1">
    <property type="nucleotide sequence ID" value="NC_008751.1"/>
</dbReference>
<feature type="transmembrane region" description="Helical" evidence="1">
    <location>
        <begin position="75"/>
        <end position="96"/>
    </location>
</feature>
<keyword evidence="1" id="KW-0472">Membrane</keyword>
<sequence>MLWSHPLVQVIALVLSVPAVLFGWKRFLAVHCGQKCVFPWKQHVRWGTYAIALWLGGGLLGSLLVWFYWRNLFLTGVHAYVGLVMLPLCVIGYMTGYRLDKEKRRRKWLPLVHGVNNLVLVALALWQLWTGVSLVRLYLM</sequence>
<name>A0A0H3A7B8_NITV4</name>
<dbReference type="KEGG" id="dvl:Dvul_1350"/>
<feature type="transmembrane region" description="Helical" evidence="1">
    <location>
        <begin position="46"/>
        <end position="69"/>
    </location>
</feature>
<feature type="transmembrane region" description="Helical" evidence="1">
    <location>
        <begin position="6"/>
        <end position="25"/>
    </location>
</feature>
<reference evidence="3" key="1">
    <citation type="journal article" date="2009" name="Environ. Microbiol.">
        <title>Contribution of mobile genetic elements to Desulfovibrio vulgaris genome plasticity.</title>
        <authorList>
            <person name="Walker C.B."/>
            <person name="Stolyar S."/>
            <person name="Chivian D."/>
            <person name="Pinel N."/>
            <person name="Gabster J.A."/>
            <person name="Dehal P.S."/>
            <person name="He Z."/>
            <person name="Yang Z.K."/>
            <person name="Yen H.C."/>
            <person name="Zhou J."/>
            <person name="Wall J.D."/>
            <person name="Hazen T.C."/>
            <person name="Arkin A.P."/>
            <person name="Stahl D.A."/>
        </authorList>
    </citation>
    <scope>NUCLEOTIDE SEQUENCE [LARGE SCALE GENOMIC DNA]</scope>
    <source>
        <strain evidence="3">DP4</strain>
    </source>
</reference>
<dbReference type="SMR" id="A0A0H3A7B8"/>
<gene>
    <name evidence="2" type="ordered locus">Dvul_1350</name>
</gene>